<evidence type="ECO:0000313" key="7">
    <source>
        <dbReference type="EnsemblMetazoa" id="CapteP136717"/>
    </source>
</evidence>
<evidence type="ECO:0000259" key="5">
    <source>
        <dbReference type="PROSITE" id="PS50016"/>
    </source>
</evidence>
<feature type="non-terminal residue" evidence="6">
    <location>
        <position position="1"/>
    </location>
</feature>
<dbReference type="SUPFAM" id="SSF57903">
    <property type="entry name" value="FYVE/PHD zinc finger"/>
    <property type="match status" value="1"/>
</dbReference>
<dbReference type="Gene3D" id="3.30.40.10">
    <property type="entry name" value="Zinc/RING finger domain, C3HC4 (zinc finger)"/>
    <property type="match status" value="1"/>
</dbReference>
<organism evidence="6">
    <name type="scientific">Capitella teleta</name>
    <name type="common">Polychaete worm</name>
    <dbReference type="NCBI Taxonomy" id="283909"/>
    <lineage>
        <taxon>Eukaryota</taxon>
        <taxon>Metazoa</taxon>
        <taxon>Spiralia</taxon>
        <taxon>Lophotrochozoa</taxon>
        <taxon>Annelida</taxon>
        <taxon>Polychaeta</taxon>
        <taxon>Sedentaria</taxon>
        <taxon>Scolecida</taxon>
        <taxon>Capitellidae</taxon>
        <taxon>Capitella</taxon>
    </lineage>
</organism>
<dbReference type="AlphaFoldDB" id="R7VLM6"/>
<evidence type="ECO:0000256" key="4">
    <source>
        <dbReference type="PROSITE-ProRule" id="PRU00146"/>
    </source>
</evidence>
<dbReference type="STRING" id="283909.R7VLM6"/>
<dbReference type="HOGENOM" id="CLU_2518950_0_0_1"/>
<dbReference type="PANTHER" id="PTHR12618:SF20">
    <property type="entry name" value="PHD AND RING FINGER DOMAIN-CONTAINING PROTEIN 1"/>
    <property type="match status" value="1"/>
</dbReference>
<dbReference type="PROSITE" id="PS01359">
    <property type="entry name" value="ZF_PHD_1"/>
    <property type="match status" value="1"/>
</dbReference>
<dbReference type="InterPro" id="IPR011011">
    <property type="entry name" value="Znf_FYVE_PHD"/>
</dbReference>
<dbReference type="OrthoDB" id="308383at2759"/>
<protein>
    <recommendedName>
        <fullName evidence="5">PHD-type domain-containing protein</fullName>
    </recommendedName>
</protein>
<evidence type="ECO:0000313" key="8">
    <source>
        <dbReference type="Proteomes" id="UP000014760"/>
    </source>
</evidence>
<dbReference type="InterPro" id="IPR019787">
    <property type="entry name" value="Znf_PHD-finger"/>
</dbReference>
<gene>
    <name evidence="6" type="ORF">CAPTEDRAFT_136717</name>
</gene>
<keyword evidence="2 4" id="KW-0863">Zinc-finger</keyword>
<dbReference type="GO" id="GO:0008270">
    <property type="term" value="F:zinc ion binding"/>
    <property type="evidence" value="ECO:0007669"/>
    <property type="project" value="UniProtKB-KW"/>
</dbReference>
<reference evidence="7" key="3">
    <citation type="submission" date="2015-06" db="UniProtKB">
        <authorList>
            <consortium name="EnsemblMetazoa"/>
        </authorList>
    </citation>
    <scope>IDENTIFICATION</scope>
</reference>
<evidence type="ECO:0000256" key="2">
    <source>
        <dbReference type="ARBA" id="ARBA00022771"/>
    </source>
</evidence>
<accession>R7VLM6</accession>
<dbReference type="PANTHER" id="PTHR12618">
    <property type="entry name" value="PHD AND RING FINGER DOMAIN-CONTAINING PROTEIN 1"/>
    <property type="match status" value="1"/>
</dbReference>
<dbReference type="OMA" id="APKGAWH"/>
<keyword evidence="8" id="KW-1185">Reference proteome</keyword>
<reference evidence="6 8" key="2">
    <citation type="journal article" date="2013" name="Nature">
        <title>Insights into bilaterian evolution from three spiralian genomes.</title>
        <authorList>
            <person name="Simakov O."/>
            <person name="Marletaz F."/>
            <person name="Cho S.J."/>
            <person name="Edsinger-Gonzales E."/>
            <person name="Havlak P."/>
            <person name="Hellsten U."/>
            <person name="Kuo D.H."/>
            <person name="Larsson T."/>
            <person name="Lv J."/>
            <person name="Arendt D."/>
            <person name="Savage R."/>
            <person name="Osoegawa K."/>
            <person name="de Jong P."/>
            <person name="Grimwood J."/>
            <person name="Chapman J.A."/>
            <person name="Shapiro H."/>
            <person name="Aerts A."/>
            <person name="Otillar R.P."/>
            <person name="Terry A.Y."/>
            <person name="Boore J.L."/>
            <person name="Grigoriev I.V."/>
            <person name="Lindberg D.R."/>
            <person name="Seaver E.C."/>
            <person name="Weisblat D.A."/>
            <person name="Putnam N.H."/>
            <person name="Rokhsar D.S."/>
        </authorList>
    </citation>
    <scope>NUCLEOTIDE SEQUENCE</scope>
    <source>
        <strain evidence="6 8">I ESC-2004</strain>
    </source>
</reference>
<dbReference type="EMBL" id="KB291938">
    <property type="protein sequence ID" value="ELU18426.1"/>
    <property type="molecule type" value="Genomic_DNA"/>
</dbReference>
<dbReference type="Proteomes" id="UP000014760">
    <property type="component" value="Unassembled WGS sequence"/>
</dbReference>
<name>R7VLM6_CAPTE</name>
<dbReference type="EMBL" id="AMQN01016314">
    <property type="status" value="NOT_ANNOTATED_CDS"/>
    <property type="molecule type" value="Genomic_DNA"/>
</dbReference>
<sequence>VDVTNCEICERGDREDRLLLCDSCDLGFHLDCLTPALNRVPRGDWFCPQCVQAVPQEGQAVLNLCVGFYLCCSQGVLVFYRGYRC</sequence>
<dbReference type="InterPro" id="IPR013083">
    <property type="entry name" value="Znf_RING/FYVE/PHD"/>
</dbReference>
<dbReference type="PROSITE" id="PS50016">
    <property type="entry name" value="ZF_PHD_2"/>
    <property type="match status" value="1"/>
</dbReference>
<dbReference type="SMART" id="SM00249">
    <property type="entry name" value="PHD"/>
    <property type="match status" value="1"/>
</dbReference>
<reference evidence="8" key="1">
    <citation type="submission" date="2012-12" db="EMBL/GenBank/DDBJ databases">
        <authorList>
            <person name="Hellsten U."/>
            <person name="Grimwood J."/>
            <person name="Chapman J.A."/>
            <person name="Shapiro H."/>
            <person name="Aerts A."/>
            <person name="Otillar R.P."/>
            <person name="Terry A.Y."/>
            <person name="Boore J.L."/>
            <person name="Simakov O."/>
            <person name="Marletaz F."/>
            <person name="Cho S.-J."/>
            <person name="Edsinger-Gonzales E."/>
            <person name="Havlak P."/>
            <person name="Kuo D.-H."/>
            <person name="Larsson T."/>
            <person name="Lv J."/>
            <person name="Arendt D."/>
            <person name="Savage R."/>
            <person name="Osoegawa K."/>
            <person name="de Jong P."/>
            <person name="Lindberg D.R."/>
            <person name="Seaver E.C."/>
            <person name="Weisblat D.A."/>
            <person name="Putnam N.H."/>
            <person name="Grigoriev I.V."/>
            <person name="Rokhsar D.S."/>
        </authorList>
    </citation>
    <scope>NUCLEOTIDE SEQUENCE</scope>
    <source>
        <strain evidence="8">I ESC-2004</strain>
    </source>
</reference>
<evidence type="ECO:0000256" key="3">
    <source>
        <dbReference type="ARBA" id="ARBA00022833"/>
    </source>
</evidence>
<dbReference type="EnsemblMetazoa" id="CapteT136717">
    <property type="protein sequence ID" value="CapteP136717"/>
    <property type="gene ID" value="CapteG136717"/>
</dbReference>
<feature type="domain" description="PHD-type" evidence="5">
    <location>
        <begin position="3"/>
        <end position="53"/>
    </location>
</feature>
<proteinExistence type="predicted"/>
<dbReference type="InterPro" id="IPR047157">
    <property type="entry name" value="PHRF1/Atg35"/>
</dbReference>
<keyword evidence="3" id="KW-0862">Zinc</keyword>
<dbReference type="InterPro" id="IPR019786">
    <property type="entry name" value="Zinc_finger_PHD-type_CS"/>
</dbReference>
<evidence type="ECO:0000313" key="6">
    <source>
        <dbReference type="EMBL" id="ELU18426.1"/>
    </source>
</evidence>
<dbReference type="InterPro" id="IPR001965">
    <property type="entry name" value="Znf_PHD"/>
</dbReference>
<evidence type="ECO:0000256" key="1">
    <source>
        <dbReference type="ARBA" id="ARBA00022723"/>
    </source>
</evidence>
<dbReference type="Pfam" id="PF00628">
    <property type="entry name" value="PHD"/>
    <property type="match status" value="1"/>
</dbReference>
<keyword evidence="1" id="KW-0479">Metal-binding</keyword>